<dbReference type="Gene3D" id="3.40.250.10">
    <property type="entry name" value="Rhodanese-like domain"/>
    <property type="match status" value="1"/>
</dbReference>
<dbReference type="CDD" id="cd00158">
    <property type="entry name" value="RHOD"/>
    <property type="match status" value="1"/>
</dbReference>
<dbReference type="InterPro" id="IPR036873">
    <property type="entry name" value="Rhodanese-like_dom_sf"/>
</dbReference>
<protein>
    <submittedName>
        <fullName evidence="2">Rhodanese-like domain-containing protein</fullName>
    </submittedName>
</protein>
<evidence type="ECO:0000313" key="3">
    <source>
        <dbReference type="Proteomes" id="UP000478417"/>
    </source>
</evidence>
<evidence type="ECO:0000313" key="2">
    <source>
        <dbReference type="EMBL" id="NDV62684.1"/>
    </source>
</evidence>
<feature type="domain" description="Rhodanese" evidence="1">
    <location>
        <begin position="46"/>
        <end position="134"/>
    </location>
</feature>
<proteinExistence type="predicted"/>
<dbReference type="SMART" id="SM00450">
    <property type="entry name" value="RHOD"/>
    <property type="match status" value="1"/>
</dbReference>
<dbReference type="PROSITE" id="PS50206">
    <property type="entry name" value="RHODANESE_3"/>
    <property type="match status" value="1"/>
</dbReference>
<sequence>MKFVIQVSLLLLGAGLLAGVHGLIVGSSGSSHALAKHGLEVDEAIGLGSALWVDARSPEAFAIGHYPGAYNINMDNWMEGVGLLLEAWDPGESIIVYCDGSSCSASRELAYRIRSELGLEPAYWLRGGWEALESEKGVLE</sequence>
<dbReference type="RefSeq" id="WP_163965014.1">
    <property type="nucleotide sequence ID" value="NZ_JAAGNX010000002.1"/>
</dbReference>
<keyword evidence="3" id="KW-1185">Reference proteome</keyword>
<name>A0A6B2M3K8_9BACT</name>
<dbReference type="AlphaFoldDB" id="A0A6B2M3K8"/>
<dbReference type="Pfam" id="PF00581">
    <property type="entry name" value="Rhodanese"/>
    <property type="match status" value="1"/>
</dbReference>
<dbReference type="SUPFAM" id="SSF52821">
    <property type="entry name" value="Rhodanese/Cell cycle control phosphatase"/>
    <property type="match status" value="1"/>
</dbReference>
<dbReference type="Proteomes" id="UP000478417">
    <property type="component" value="Unassembled WGS sequence"/>
</dbReference>
<dbReference type="InterPro" id="IPR001763">
    <property type="entry name" value="Rhodanese-like_dom"/>
</dbReference>
<organism evidence="2 3">
    <name type="scientific">Oceanipulchritudo coccoides</name>
    <dbReference type="NCBI Taxonomy" id="2706888"/>
    <lineage>
        <taxon>Bacteria</taxon>
        <taxon>Pseudomonadati</taxon>
        <taxon>Verrucomicrobiota</taxon>
        <taxon>Opitutia</taxon>
        <taxon>Puniceicoccales</taxon>
        <taxon>Oceanipulchritudinaceae</taxon>
        <taxon>Oceanipulchritudo</taxon>
    </lineage>
</organism>
<comment type="caution">
    <text evidence="2">The sequence shown here is derived from an EMBL/GenBank/DDBJ whole genome shotgun (WGS) entry which is preliminary data.</text>
</comment>
<reference evidence="2 3" key="1">
    <citation type="submission" date="2020-02" db="EMBL/GenBank/DDBJ databases">
        <title>Albibacoteraceae fam. nov., the first described family within the subdivision 4 Verrucomicrobia.</title>
        <authorList>
            <person name="Xi F."/>
        </authorList>
    </citation>
    <scope>NUCLEOTIDE SEQUENCE [LARGE SCALE GENOMIC DNA]</scope>
    <source>
        <strain evidence="2 3">CK1056</strain>
    </source>
</reference>
<gene>
    <name evidence="2" type="ORF">G0Q06_09500</name>
</gene>
<dbReference type="EMBL" id="JAAGNX010000002">
    <property type="protein sequence ID" value="NDV62684.1"/>
    <property type="molecule type" value="Genomic_DNA"/>
</dbReference>
<evidence type="ECO:0000259" key="1">
    <source>
        <dbReference type="PROSITE" id="PS50206"/>
    </source>
</evidence>
<accession>A0A6B2M3K8</accession>